<feature type="compositionally biased region" description="Low complexity" evidence="1">
    <location>
        <begin position="434"/>
        <end position="461"/>
    </location>
</feature>
<feature type="compositionally biased region" description="Polar residues" evidence="1">
    <location>
        <begin position="109"/>
        <end position="130"/>
    </location>
</feature>
<feature type="region of interest" description="Disordered" evidence="1">
    <location>
        <begin position="326"/>
        <end position="368"/>
    </location>
</feature>
<sequence>MSNPFFLSFEFDYSDETWNLPRGSVPSPLKAQGVPHALWMHFWDYAQSVVERASVRGIMKKKLKTDIDKGNLSDYRQQERQTEISKLNEQTLRDFDCLQRQAERLFPNTKATVPKGTTTAHKNGKTSSNKHMPPFVLELQLHHPRNNPSSSDSPTTTTTSSNNSDNSTDTVHLHYDSRRASWNLPRGKLPSVLADTGVVLDDWVAIWDYGFGVNQRAKEREHLNQLHERELRLCQKSLTFMQSTNLSSVVEKNSAVNSSTTANHIRVKMEKLQRAKEANVNNTKKGWQELQRRATQRFEPFGVKVYLSRPDSQICCGLQFQCPTKKKRNTKKRVASSASSSASSKASISSSGNHSKATSVSPTSSPLTFQHRTPSAIWLHSTAPSMPIPPSKEELSSAHQGRASPISSVWTTIPKQQGQPKKVPITTSPSSVIDTPTRTTSPTSTTTTASSSSSASVDTTVLRPKQNTEKENAPPKPEALVRKHRKKESSISSVWGQPVVLTYVHDDVPSRIDIEVSAPPSPTFAESEDDSDDDDEDSHGYVVPPAPSADPPSSIGSSSSGSVVVPSSSLLTPTNAISAASKLFAKLKRRVHFGTNTWHTYETISLSKAERKELWFSHEEREAYRARTKVLAQRVIDNRNSGGSTNVVFMDSETEEEVCWRGLEHAKRGNLSSRQETRRAFMIKVLEKQRQIQLDSWTSRRGTVTDPDGDLQQYAARHSRHCRERAQRLAATDAKEARAVYKESLRSTNLHGSSGGSVMSGSSNSNTSHYSSSRRYSHHHHHDQTHHHKNDIFQEYCRRQHLATKARLQQQAVM</sequence>
<dbReference type="Proteomes" id="UP001153069">
    <property type="component" value="Unassembled WGS sequence"/>
</dbReference>
<evidence type="ECO:0000313" key="3">
    <source>
        <dbReference type="Proteomes" id="UP001153069"/>
    </source>
</evidence>
<feature type="region of interest" description="Disordered" evidence="1">
    <location>
        <begin position="109"/>
        <end position="170"/>
    </location>
</feature>
<evidence type="ECO:0000256" key="1">
    <source>
        <dbReference type="SAM" id="MobiDB-lite"/>
    </source>
</evidence>
<feature type="compositionally biased region" description="Low complexity" evidence="1">
    <location>
        <begin position="335"/>
        <end position="351"/>
    </location>
</feature>
<feature type="compositionally biased region" description="Basic residues" evidence="1">
    <location>
        <begin position="775"/>
        <end position="788"/>
    </location>
</feature>
<protein>
    <submittedName>
        <fullName evidence="2">Uncharacterized protein</fullName>
    </submittedName>
</protein>
<gene>
    <name evidence="2" type="ORF">SEMRO_2247_G320650.1</name>
</gene>
<keyword evidence="3" id="KW-1185">Reference proteome</keyword>
<evidence type="ECO:0000313" key="2">
    <source>
        <dbReference type="EMBL" id="CAB9528523.1"/>
    </source>
</evidence>
<proteinExistence type="predicted"/>
<feature type="compositionally biased region" description="Low complexity" evidence="1">
    <location>
        <begin position="756"/>
        <end position="774"/>
    </location>
</feature>
<dbReference type="EMBL" id="CAICTM010002245">
    <property type="protein sequence ID" value="CAB9528523.1"/>
    <property type="molecule type" value="Genomic_DNA"/>
</dbReference>
<reference evidence="2" key="1">
    <citation type="submission" date="2020-06" db="EMBL/GenBank/DDBJ databases">
        <authorList>
            <consortium name="Plant Systems Biology data submission"/>
        </authorList>
    </citation>
    <scope>NUCLEOTIDE SEQUENCE</scope>
    <source>
        <strain evidence="2">D6</strain>
    </source>
</reference>
<accession>A0A9N8HZD9</accession>
<feature type="compositionally biased region" description="Polar residues" evidence="1">
    <location>
        <begin position="405"/>
        <end position="433"/>
    </location>
</feature>
<feature type="compositionally biased region" description="Low complexity" evidence="1">
    <location>
        <begin position="551"/>
        <end position="568"/>
    </location>
</feature>
<feature type="compositionally biased region" description="Low complexity" evidence="1">
    <location>
        <begin position="146"/>
        <end position="170"/>
    </location>
</feature>
<name>A0A9N8HZD9_9STRA</name>
<feature type="region of interest" description="Disordered" evidence="1">
    <location>
        <begin position="380"/>
        <end position="491"/>
    </location>
</feature>
<comment type="caution">
    <text evidence="2">The sequence shown here is derived from an EMBL/GenBank/DDBJ whole genome shotgun (WGS) entry which is preliminary data.</text>
</comment>
<feature type="region of interest" description="Disordered" evidence="1">
    <location>
        <begin position="513"/>
        <end position="568"/>
    </location>
</feature>
<organism evidence="2 3">
    <name type="scientific">Seminavis robusta</name>
    <dbReference type="NCBI Taxonomy" id="568900"/>
    <lineage>
        <taxon>Eukaryota</taxon>
        <taxon>Sar</taxon>
        <taxon>Stramenopiles</taxon>
        <taxon>Ochrophyta</taxon>
        <taxon>Bacillariophyta</taxon>
        <taxon>Bacillariophyceae</taxon>
        <taxon>Bacillariophycidae</taxon>
        <taxon>Naviculales</taxon>
        <taxon>Naviculaceae</taxon>
        <taxon>Seminavis</taxon>
    </lineage>
</organism>
<feature type="compositionally biased region" description="Polar residues" evidence="1">
    <location>
        <begin position="352"/>
        <end position="368"/>
    </location>
</feature>
<feature type="region of interest" description="Disordered" evidence="1">
    <location>
        <begin position="742"/>
        <end position="788"/>
    </location>
</feature>
<dbReference type="AlphaFoldDB" id="A0A9N8HZD9"/>
<feature type="compositionally biased region" description="Acidic residues" evidence="1">
    <location>
        <begin position="526"/>
        <end position="537"/>
    </location>
</feature>